<dbReference type="PANTHER" id="PTHR44137:SF32">
    <property type="entry name" value="DNAJ HEAT SHOCK AMINO-TERMINAL DOMAIN PROTEIN"/>
    <property type="match status" value="1"/>
</dbReference>
<accession>A0AAU9M8W3</accession>
<dbReference type="EMBL" id="CAKMRJ010001112">
    <property type="protein sequence ID" value="CAH1423147.1"/>
    <property type="molecule type" value="Genomic_DNA"/>
</dbReference>
<protein>
    <submittedName>
        <fullName evidence="1">Uncharacterized protein</fullName>
    </submittedName>
</protein>
<dbReference type="PANTHER" id="PTHR44137">
    <property type="entry name" value="BNAC03G44070D PROTEIN"/>
    <property type="match status" value="1"/>
</dbReference>
<reference evidence="1 2" key="1">
    <citation type="submission" date="2022-01" db="EMBL/GenBank/DDBJ databases">
        <authorList>
            <person name="Xiong W."/>
            <person name="Schranz E."/>
        </authorList>
    </citation>
    <scope>NUCLEOTIDE SEQUENCE [LARGE SCALE GENOMIC DNA]</scope>
</reference>
<dbReference type="Proteomes" id="UP001157418">
    <property type="component" value="Unassembled WGS sequence"/>
</dbReference>
<organism evidence="1 2">
    <name type="scientific">Lactuca virosa</name>
    <dbReference type="NCBI Taxonomy" id="75947"/>
    <lineage>
        <taxon>Eukaryota</taxon>
        <taxon>Viridiplantae</taxon>
        <taxon>Streptophyta</taxon>
        <taxon>Embryophyta</taxon>
        <taxon>Tracheophyta</taxon>
        <taxon>Spermatophyta</taxon>
        <taxon>Magnoliopsida</taxon>
        <taxon>eudicotyledons</taxon>
        <taxon>Gunneridae</taxon>
        <taxon>Pentapetalae</taxon>
        <taxon>asterids</taxon>
        <taxon>campanulids</taxon>
        <taxon>Asterales</taxon>
        <taxon>Asteraceae</taxon>
        <taxon>Cichorioideae</taxon>
        <taxon>Cichorieae</taxon>
        <taxon>Lactucinae</taxon>
        <taxon>Lactuca</taxon>
    </lineage>
</organism>
<gene>
    <name evidence="1" type="ORF">LVIROSA_LOCUS10438</name>
</gene>
<proteinExistence type="predicted"/>
<evidence type="ECO:0000313" key="1">
    <source>
        <dbReference type="EMBL" id="CAH1423147.1"/>
    </source>
</evidence>
<evidence type="ECO:0000313" key="2">
    <source>
        <dbReference type="Proteomes" id="UP001157418"/>
    </source>
</evidence>
<keyword evidence="2" id="KW-1185">Reference proteome</keyword>
<name>A0AAU9M8W3_9ASTR</name>
<dbReference type="AlphaFoldDB" id="A0AAU9M8W3"/>
<comment type="caution">
    <text evidence="1">The sequence shown here is derived from an EMBL/GenBank/DDBJ whole genome shotgun (WGS) entry which is preliminary data.</text>
</comment>
<sequence length="190" mass="21679">MSIRKKDYLKDFQGINDLELQSPLNTINNIYNSRQKIKNGEPDWYGVLHLINKPATLEEIYANYYKLHAKVEEGRNNVAGAEGALKILLEALCMLTQTFWTKCPGCKFRFHYSNARTNKELVCIKCGNLFVAVPLTCDNYPTHFTMCRDVVLALSASSSNPKGEASDDQSEIKMMLMDKARTEILKQLYK</sequence>